<accession>A0A931CJ29</accession>
<keyword evidence="3" id="KW-1185">Reference proteome</keyword>
<dbReference type="RefSeq" id="WP_196396198.1">
    <property type="nucleotide sequence ID" value="NZ_JADNYM010000008.1"/>
</dbReference>
<evidence type="ECO:0000313" key="3">
    <source>
        <dbReference type="Proteomes" id="UP000655366"/>
    </source>
</evidence>
<evidence type="ECO:0000259" key="1">
    <source>
        <dbReference type="Pfam" id="PF13020"/>
    </source>
</evidence>
<proteinExistence type="predicted"/>
<dbReference type="Proteomes" id="UP000655366">
    <property type="component" value="Unassembled WGS sequence"/>
</dbReference>
<protein>
    <submittedName>
        <fullName evidence="2">DUF3883 domain-containing protein</fullName>
    </submittedName>
</protein>
<dbReference type="InterPro" id="IPR024975">
    <property type="entry name" value="NOV_C"/>
</dbReference>
<organism evidence="2 3">
    <name type="scientific">Arthrobacter terrae</name>
    <dbReference type="NCBI Taxonomy" id="2935737"/>
    <lineage>
        <taxon>Bacteria</taxon>
        <taxon>Bacillati</taxon>
        <taxon>Actinomycetota</taxon>
        <taxon>Actinomycetes</taxon>
        <taxon>Micrococcales</taxon>
        <taxon>Micrococcaceae</taxon>
        <taxon>Arthrobacter</taxon>
    </lineage>
</organism>
<reference evidence="2 3" key="1">
    <citation type="submission" date="2020-11" db="EMBL/GenBank/DDBJ databases">
        <title>Arthrobacter antarcticus sp. nov., isolated from Antarctic Soil.</title>
        <authorList>
            <person name="Li J."/>
        </authorList>
    </citation>
    <scope>NUCLEOTIDE SEQUENCE [LARGE SCALE GENOMIC DNA]</scope>
    <source>
        <strain evidence="2 3">Z1-20</strain>
    </source>
</reference>
<feature type="domain" description="Protein NO VEIN C-terminal" evidence="1">
    <location>
        <begin position="25"/>
        <end position="106"/>
    </location>
</feature>
<sequence length="131" mass="14544">MRPEAGAPLWDAAEAAGLVHEFARGHALGKFRLAERVEHVSQTHGDGPGYDVLSFEPRGKERLIEVKTTRARIETPFYVSKNELAVSGEHSELYHVVRLYDFDQCAGWYQLDGSLSQSCALEALNYLAVPA</sequence>
<dbReference type="AlphaFoldDB" id="A0A931CJ29"/>
<comment type="caution">
    <text evidence="2">The sequence shown here is derived from an EMBL/GenBank/DDBJ whole genome shotgun (WGS) entry which is preliminary data.</text>
</comment>
<dbReference type="Pfam" id="PF13020">
    <property type="entry name" value="NOV_C"/>
    <property type="match status" value="1"/>
</dbReference>
<dbReference type="EMBL" id="JADNYM010000008">
    <property type="protein sequence ID" value="MBG0739248.1"/>
    <property type="molecule type" value="Genomic_DNA"/>
</dbReference>
<name>A0A931CJ29_9MICC</name>
<gene>
    <name evidence="2" type="ORF">IV500_07575</name>
</gene>
<evidence type="ECO:0000313" key="2">
    <source>
        <dbReference type="EMBL" id="MBG0739248.1"/>
    </source>
</evidence>